<comment type="function">
    <text evidence="4">Part of the outer membrane protein assembly complex, which is involved in assembly and insertion of beta-barrel proteins into the outer membrane.</text>
</comment>
<keyword evidence="3 4" id="KW-0998">Cell outer membrane</keyword>
<evidence type="ECO:0000313" key="7">
    <source>
        <dbReference type="EMBL" id="TDO08618.1"/>
    </source>
</evidence>
<evidence type="ECO:0000259" key="6">
    <source>
        <dbReference type="Pfam" id="PF13360"/>
    </source>
</evidence>
<dbReference type="Gene3D" id="2.130.10.10">
    <property type="entry name" value="YVTN repeat-like/Quinoprotein amine dehydrogenase"/>
    <property type="match status" value="1"/>
</dbReference>
<feature type="chain" id="PRO_5021052107" description="Outer membrane protein assembly factor BamB" evidence="5">
    <location>
        <begin position="19"/>
        <end position="383"/>
    </location>
</feature>
<dbReference type="HAMAP" id="MF_00923">
    <property type="entry name" value="OM_assembly_BamB"/>
    <property type="match status" value="1"/>
</dbReference>
<dbReference type="RefSeq" id="WP_133483011.1">
    <property type="nucleotide sequence ID" value="NZ_SNWH01000007.1"/>
</dbReference>
<feature type="signal peptide" evidence="5">
    <location>
        <begin position="1"/>
        <end position="18"/>
    </location>
</feature>
<accession>A0A4R6HK74</accession>
<keyword evidence="2 4" id="KW-0472">Membrane</keyword>
<dbReference type="PROSITE" id="PS51257">
    <property type="entry name" value="PROKAR_LIPOPROTEIN"/>
    <property type="match status" value="1"/>
</dbReference>
<keyword evidence="4" id="KW-0449">Lipoprotein</keyword>
<dbReference type="SUPFAM" id="SSF50998">
    <property type="entry name" value="Quinoprotein alcohol dehydrogenase-like"/>
    <property type="match status" value="1"/>
</dbReference>
<dbReference type="InterPro" id="IPR002372">
    <property type="entry name" value="PQQ_rpt_dom"/>
</dbReference>
<sequence length="383" mass="41131">MRPTLLIAATTTALALLAGCASKPQPEYAPRELQSLNATTELKTLWRERIGKGLGEAGYPVEPAQDGDTLFAADGRGLVEALDADSGETRWAVELDTPVSSGLTAVAGSLYLATRNGEVLSLDQTDGEIQWRTQVTSEVLAAPQANQQLLVVQAVDGRITALDRQSGDERWVYSGPRPSLTLRGTGTPTVIDPVTFAGFANGRLVTLDNRSGQPLWERRIAIPQGRSEIDRLVDLAGQPVLTQDGRLFVTSYNGRLAALDAPSGEIQWARELSSYHTPILVGNVLFVVDEASHVIAVDAGSGNELWRNETLEGRSLTAPAYATDHLVVGDAEGYLHLIDAREGNVVGRTHVDGSGIGVRPLTDRRRIYALANDGTLEALELRP</sequence>
<dbReference type="Pfam" id="PF13360">
    <property type="entry name" value="PQQ_2"/>
    <property type="match status" value="1"/>
</dbReference>
<dbReference type="PANTHER" id="PTHR34512:SF30">
    <property type="entry name" value="OUTER MEMBRANE PROTEIN ASSEMBLY FACTOR BAMB"/>
    <property type="match status" value="1"/>
</dbReference>
<dbReference type="NCBIfam" id="TIGR03300">
    <property type="entry name" value="assembly_YfgL"/>
    <property type="match status" value="1"/>
</dbReference>
<gene>
    <name evidence="4" type="primary">bamB</name>
    <name evidence="7" type="ORF">DFO68_10719</name>
</gene>
<comment type="similarity">
    <text evidence="4">Belongs to the BamB family.</text>
</comment>
<evidence type="ECO:0000313" key="8">
    <source>
        <dbReference type="Proteomes" id="UP000295150"/>
    </source>
</evidence>
<dbReference type="AlphaFoldDB" id="A0A4R6HK74"/>
<comment type="caution">
    <text evidence="7">The sequence shown here is derived from an EMBL/GenBank/DDBJ whole genome shotgun (WGS) entry which is preliminary data.</text>
</comment>
<comment type="subcellular location">
    <subcellularLocation>
        <location evidence="4">Cell outer membrane</location>
        <topology evidence="4">Lipid-anchor</topology>
    </subcellularLocation>
</comment>
<proteinExistence type="inferred from homology"/>
<protein>
    <recommendedName>
        <fullName evidence="4">Outer membrane protein assembly factor BamB</fullName>
    </recommendedName>
</protein>
<evidence type="ECO:0000256" key="2">
    <source>
        <dbReference type="ARBA" id="ARBA00023136"/>
    </source>
</evidence>
<evidence type="ECO:0000256" key="4">
    <source>
        <dbReference type="HAMAP-Rule" id="MF_00923"/>
    </source>
</evidence>
<feature type="domain" description="Pyrrolo-quinoline quinone repeat" evidence="6">
    <location>
        <begin position="76"/>
        <end position="308"/>
    </location>
</feature>
<dbReference type="GO" id="GO:0009279">
    <property type="term" value="C:cell outer membrane"/>
    <property type="evidence" value="ECO:0007669"/>
    <property type="project" value="UniProtKB-SubCell"/>
</dbReference>
<reference evidence="7 8" key="1">
    <citation type="submission" date="2019-03" db="EMBL/GenBank/DDBJ databases">
        <title>Freshwater and sediment microbial communities from various areas in North America, analyzing microbe dynamics in response to fracking.</title>
        <authorList>
            <person name="Lamendella R."/>
        </authorList>
    </citation>
    <scope>NUCLEOTIDE SEQUENCE [LARGE SCALE GENOMIC DNA]</scope>
    <source>
        <strain evidence="7 8">1_TX</strain>
    </source>
</reference>
<dbReference type="SMART" id="SM00564">
    <property type="entry name" value="PQQ"/>
    <property type="match status" value="7"/>
</dbReference>
<evidence type="ECO:0000256" key="3">
    <source>
        <dbReference type="ARBA" id="ARBA00023237"/>
    </source>
</evidence>
<dbReference type="GO" id="GO:0043165">
    <property type="term" value="P:Gram-negative-bacterium-type cell outer membrane assembly"/>
    <property type="evidence" value="ECO:0007669"/>
    <property type="project" value="UniProtKB-UniRule"/>
</dbReference>
<dbReference type="Proteomes" id="UP000295150">
    <property type="component" value="Unassembled WGS sequence"/>
</dbReference>
<evidence type="ECO:0000256" key="5">
    <source>
        <dbReference type="SAM" id="SignalP"/>
    </source>
</evidence>
<dbReference type="InterPro" id="IPR018391">
    <property type="entry name" value="PQQ_b-propeller_rpt"/>
</dbReference>
<keyword evidence="8" id="KW-1185">Reference proteome</keyword>
<comment type="subunit">
    <text evidence="4">Part of the Bam complex.</text>
</comment>
<dbReference type="OrthoDB" id="5173551at2"/>
<dbReference type="InterPro" id="IPR017687">
    <property type="entry name" value="BamB"/>
</dbReference>
<dbReference type="EMBL" id="SNWH01000007">
    <property type="protein sequence ID" value="TDO08618.1"/>
    <property type="molecule type" value="Genomic_DNA"/>
</dbReference>
<dbReference type="InterPro" id="IPR015943">
    <property type="entry name" value="WD40/YVTN_repeat-like_dom_sf"/>
</dbReference>
<keyword evidence="1 4" id="KW-0732">Signal</keyword>
<keyword evidence="4" id="KW-0564">Palmitate</keyword>
<name>A0A4R6HK74_9GAMM</name>
<dbReference type="PANTHER" id="PTHR34512">
    <property type="entry name" value="CELL SURFACE PROTEIN"/>
    <property type="match status" value="1"/>
</dbReference>
<dbReference type="GO" id="GO:0051205">
    <property type="term" value="P:protein insertion into membrane"/>
    <property type="evidence" value="ECO:0007669"/>
    <property type="project" value="UniProtKB-UniRule"/>
</dbReference>
<dbReference type="InterPro" id="IPR011047">
    <property type="entry name" value="Quinoprotein_ADH-like_sf"/>
</dbReference>
<organism evidence="7 8">
    <name type="scientific">Halomonas ventosae</name>
    <dbReference type="NCBI Taxonomy" id="229007"/>
    <lineage>
        <taxon>Bacteria</taxon>
        <taxon>Pseudomonadati</taxon>
        <taxon>Pseudomonadota</taxon>
        <taxon>Gammaproteobacteria</taxon>
        <taxon>Oceanospirillales</taxon>
        <taxon>Halomonadaceae</taxon>
        <taxon>Halomonas</taxon>
    </lineage>
</organism>
<evidence type="ECO:0000256" key="1">
    <source>
        <dbReference type="ARBA" id="ARBA00022729"/>
    </source>
</evidence>